<evidence type="ECO:0000313" key="2">
    <source>
        <dbReference type="EMBL" id="KAI1721888.1"/>
    </source>
</evidence>
<dbReference type="Proteomes" id="UP001201812">
    <property type="component" value="Unassembled WGS sequence"/>
</dbReference>
<feature type="region of interest" description="Disordered" evidence="1">
    <location>
        <begin position="1"/>
        <end position="54"/>
    </location>
</feature>
<proteinExistence type="predicted"/>
<keyword evidence="3" id="KW-1185">Reference proteome</keyword>
<reference evidence="2" key="1">
    <citation type="submission" date="2022-01" db="EMBL/GenBank/DDBJ databases">
        <title>Genome Sequence Resource for Two Populations of Ditylenchus destructor, the Migratory Endoparasitic Phytonematode.</title>
        <authorList>
            <person name="Zhang H."/>
            <person name="Lin R."/>
            <person name="Xie B."/>
        </authorList>
    </citation>
    <scope>NUCLEOTIDE SEQUENCE</scope>
    <source>
        <strain evidence="2">BazhouSP</strain>
    </source>
</reference>
<name>A0AAD4N7U1_9BILA</name>
<protein>
    <submittedName>
        <fullName evidence="2">Uncharacterized protein</fullName>
    </submittedName>
</protein>
<sequence length="101" mass="11368">MSETSSLNFKGVRRPEPPPLALGLDEWRNPLPRDLPSPIAHQPHPERRSDKSRANNAYIYWTEIESGQISSSICTPPESVPATSIRARRNGNRSSQFEDIT</sequence>
<evidence type="ECO:0000313" key="3">
    <source>
        <dbReference type="Proteomes" id="UP001201812"/>
    </source>
</evidence>
<accession>A0AAD4N7U1</accession>
<feature type="region of interest" description="Disordered" evidence="1">
    <location>
        <begin position="70"/>
        <end position="101"/>
    </location>
</feature>
<feature type="compositionally biased region" description="Polar residues" evidence="1">
    <location>
        <begin position="92"/>
        <end position="101"/>
    </location>
</feature>
<dbReference type="EMBL" id="JAKKPZ010000004">
    <property type="protein sequence ID" value="KAI1721888.1"/>
    <property type="molecule type" value="Genomic_DNA"/>
</dbReference>
<organism evidence="2 3">
    <name type="scientific">Ditylenchus destructor</name>
    <dbReference type="NCBI Taxonomy" id="166010"/>
    <lineage>
        <taxon>Eukaryota</taxon>
        <taxon>Metazoa</taxon>
        <taxon>Ecdysozoa</taxon>
        <taxon>Nematoda</taxon>
        <taxon>Chromadorea</taxon>
        <taxon>Rhabditida</taxon>
        <taxon>Tylenchina</taxon>
        <taxon>Tylenchomorpha</taxon>
        <taxon>Sphaerularioidea</taxon>
        <taxon>Anguinidae</taxon>
        <taxon>Anguininae</taxon>
        <taxon>Ditylenchus</taxon>
    </lineage>
</organism>
<gene>
    <name evidence="2" type="ORF">DdX_04175</name>
</gene>
<dbReference type="AlphaFoldDB" id="A0AAD4N7U1"/>
<comment type="caution">
    <text evidence="2">The sequence shown here is derived from an EMBL/GenBank/DDBJ whole genome shotgun (WGS) entry which is preliminary data.</text>
</comment>
<feature type="compositionally biased region" description="Basic and acidic residues" evidence="1">
    <location>
        <begin position="43"/>
        <end position="53"/>
    </location>
</feature>
<evidence type="ECO:0000256" key="1">
    <source>
        <dbReference type="SAM" id="MobiDB-lite"/>
    </source>
</evidence>